<evidence type="ECO:0000259" key="2">
    <source>
        <dbReference type="PROSITE" id="PS50004"/>
    </source>
</evidence>
<feature type="compositionally biased region" description="Basic and acidic residues" evidence="1">
    <location>
        <begin position="583"/>
        <end position="674"/>
    </location>
</feature>
<dbReference type="Pfam" id="PF00168">
    <property type="entry name" value="C2"/>
    <property type="match status" value="1"/>
</dbReference>
<feature type="compositionally biased region" description="Basic residues" evidence="1">
    <location>
        <begin position="404"/>
        <end position="415"/>
    </location>
</feature>
<feature type="compositionally biased region" description="Basic and acidic residues" evidence="1">
    <location>
        <begin position="533"/>
        <end position="544"/>
    </location>
</feature>
<feature type="region of interest" description="Disordered" evidence="1">
    <location>
        <begin position="580"/>
        <end position="690"/>
    </location>
</feature>
<feature type="compositionally biased region" description="Low complexity" evidence="1">
    <location>
        <begin position="521"/>
        <end position="530"/>
    </location>
</feature>
<dbReference type="EMBL" id="JAUKTV010000014">
    <property type="protein sequence ID" value="KAK0716672.1"/>
    <property type="molecule type" value="Genomic_DNA"/>
</dbReference>
<dbReference type="InterPro" id="IPR000008">
    <property type="entry name" value="C2_dom"/>
</dbReference>
<protein>
    <recommendedName>
        <fullName evidence="2">C2 domain-containing protein</fullName>
    </recommendedName>
</protein>
<feature type="compositionally biased region" description="Gly residues" evidence="1">
    <location>
        <begin position="676"/>
        <end position="690"/>
    </location>
</feature>
<dbReference type="PANTHER" id="PTHR47800:SF5">
    <property type="entry name" value="FER-1-LIKE PROTEIN 6"/>
    <property type="match status" value="1"/>
</dbReference>
<evidence type="ECO:0000313" key="4">
    <source>
        <dbReference type="Proteomes" id="UP001172159"/>
    </source>
</evidence>
<feature type="region of interest" description="Disordered" evidence="1">
    <location>
        <begin position="517"/>
        <end position="558"/>
    </location>
</feature>
<evidence type="ECO:0000313" key="3">
    <source>
        <dbReference type="EMBL" id="KAK0716672.1"/>
    </source>
</evidence>
<dbReference type="PROSITE" id="PS50004">
    <property type="entry name" value="C2"/>
    <property type="match status" value="1"/>
</dbReference>
<keyword evidence="4" id="KW-1185">Reference proteome</keyword>
<proteinExistence type="predicted"/>
<dbReference type="SUPFAM" id="SSF49562">
    <property type="entry name" value="C2 domain (Calcium/lipid-binding domain, CaLB)"/>
    <property type="match status" value="1"/>
</dbReference>
<feature type="compositionally biased region" description="Low complexity" evidence="1">
    <location>
        <begin position="416"/>
        <end position="425"/>
    </location>
</feature>
<organism evidence="3 4">
    <name type="scientific">Apiosordaria backusii</name>
    <dbReference type="NCBI Taxonomy" id="314023"/>
    <lineage>
        <taxon>Eukaryota</taxon>
        <taxon>Fungi</taxon>
        <taxon>Dikarya</taxon>
        <taxon>Ascomycota</taxon>
        <taxon>Pezizomycotina</taxon>
        <taxon>Sordariomycetes</taxon>
        <taxon>Sordariomycetidae</taxon>
        <taxon>Sordariales</taxon>
        <taxon>Lasiosphaeriaceae</taxon>
        <taxon>Apiosordaria</taxon>
    </lineage>
</organism>
<dbReference type="PANTHER" id="PTHR47800">
    <property type="entry name" value="C2 DOMAIN-CONTAINING PROTEIN"/>
    <property type="match status" value="1"/>
</dbReference>
<comment type="caution">
    <text evidence="3">The sequence shown here is derived from an EMBL/GenBank/DDBJ whole genome shotgun (WGS) entry which is preliminary data.</text>
</comment>
<accession>A0AA40AIZ2</accession>
<reference evidence="3" key="1">
    <citation type="submission" date="2023-06" db="EMBL/GenBank/DDBJ databases">
        <title>Genome-scale phylogeny and comparative genomics of the fungal order Sordariales.</title>
        <authorList>
            <consortium name="Lawrence Berkeley National Laboratory"/>
            <person name="Hensen N."/>
            <person name="Bonometti L."/>
            <person name="Westerberg I."/>
            <person name="Brannstrom I.O."/>
            <person name="Guillou S."/>
            <person name="Cros-Aarteil S."/>
            <person name="Calhoun S."/>
            <person name="Haridas S."/>
            <person name="Kuo A."/>
            <person name="Mondo S."/>
            <person name="Pangilinan J."/>
            <person name="Riley R."/>
            <person name="Labutti K."/>
            <person name="Andreopoulos B."/>
            <person name="Lipzen A."/>
            <person name="Chen C."/>
            <person name="Yanf M."/>
            <person name="Daum C."/>
            <person name="Ng V."/>
            <person name="Clum A."/>
            <person name="Steindorff A."/>
            <person name="Ohm R."/>
            <person name="Martin F."/>
            <person name="Silar P."/>
            <person name="Natvig D."/>
            <person name="Lalanne C."/>
            <person name="Gautier V."/>
            <person name="Ament-Velasquez S.L."/>
            <person name="Kruys A."/>
            <person name="Hutchinson M.I."/>
            <person name="Powell A.J."/>
            <person name="Barry K."/>
            <person name="Miller A.N."/>
            <person name="Grigoriev I.V."/>
            <person name="Debuchy R."/>
            <person name="Gladieux P."/>
            <person name="Thoren M.H."/>
            <person name="Johannesson H."/>
        </authorList>
    </citation>
    <scope>NUCLEOTIDE SEQUENCE</scope>
    <source>
        <strain evidence="3">CBS 540.89</strain>
    </source>
</reference>
<dbReference type="Proteomes" id="UP001172159">
    <property type="component" value="Unassembled WGS sequence"/>
</dbReference>
<feature type="region of interest" description="Disordered" evidence="1">
    <location>
        <begin position="404"/>
        <end position="453"/>
    </location>
</feature>
<feature type="compositionally biased region" description="Basic and acidic residues" evidence="1">
    <location>
        <begin position="26"/>
        <end position="35"/>
    </location>
</feature>
<sequence>MSAPDQATVNAPPKRNGTTTSALLEKYAKQKERIKTKTGPPGGFDPTPLPDAPPGYTVKFTLYRAFDLPIADLHLHSSDPFIHATLLHAAPTRHKEDPVLTRRTRTLRRTTEPEWREEWIVANVPSSGFVLKCRLYDEDWPDHDDRLGNVTVKVPFVNENWEGFGPEGKIFEVKKRSGSHRAYIVHGIRSVFCRNVALTPRLQLGIEVLGKSDPPHAQVYTVGPTHWVKHYSPMIGWVTGVKVNRDADNDATSSIRSNSRRAKKFDFQANEIQLSGPVPPKLYHRYVEFRPMIGRMFSSKGLRGRLLNAVLHKQHHRIYNFDSSTEYGNFEPCSEEASLQFLKMVHFDEGGRIFTYVITLDGLMRFTETGKEFGIDLLSKHSMHSDVATYIACSGEFFVRRLSHPRKSHHRHHSHVSSGESSSTQPPTPPTHPPNEHIDGGPPKSPPPAKPHLYQLIIDNDSGTYRPDKSVLPDLQKFLERNFPGMEIKAMHCDDNELKKMKKAQLEIKKREGPGVKMVLNRSPSNSSFSSDDESRLGDLTRIGDDDDDEEGGGLGLRSKKERAFDLVQEPSRWREVIGYPKRKVEGKGKGNVEVEEKGKGKGNVEVEEKGEGVEEVEGHDQVDGPVEAKDGDVNADGDVTRDDGEDKVDGNLEEGHGSKEDASKSEGTVDKDNGNGNGETAGPRAGGKA</sequence>
<dbReference type="AlphaFoldDB" id="A0AA40AIZ2"/>
<name>A0AA40AIZ2_9PEZI</name>
<evidence type="ECO:0000256" key="1">
    <source>
        <dbReference type="SAM" id="MobiDB-lite"/>
    </source>
</evidence>
<dbReference type="Gene3D" id="2.60.40.150">
    <property type="entry name" value="C2 domain"/>
    <property type="match status" value="1"/>
</dbReference>
<dbReference type="GO" id="GO:0010628">
    <property type="term" value="P:positive regulation of gene expression"/>
    <property type="evidence" value="ECO:0007669"/>
    <property type="project" value="TreeGrafter"/>
</dbReference>
<dbReference type="SMART" id="SM00239">
    <property type="entry name" value="C2"/>
    <property type="match status" value="1"/>
</dbReference>
<dbReference type="InterPro" id="IPR035892">
    <property type="entry name" value="C2_domain_sf"/>
</dbReference>
<gene>
    <name evidence="3" type="ORF">B0T21DRAFT_426143</name>
</gene>
<feature type="domain" description="C2" evidence="2">
    <location>
        <begin position="40"/>
        <end position="171"/>
    </location>
</feature>
<feature type="region of interest" description="Disordered" evidence="1">
    <location>
        <begin position="1"/>
        <end position="51"/>
    </location>
</feature>